<evidence type="ECO:0000256" key="7">
    <source>
        <dbReference type="ARBA" id="ARBA00022771"/>
    </source>
</evidence>
<feature type="region of interest" description="Disordered" evidence="13">
    <location>
        <begin position="576"/>
        <end position="694"/>
    </location>
</feature>
<feature type="compositionally biased region" description="Low complexity" evidence="13">
    <location>
        <begin position="276"/>
        <end position="287"/>
    </location>
</feature>
<evidence type="ECO:0000256" key="8">
    <source>
        <dbReference type="ARBA" id="ARBA00022786"/>
    </source>
</evidence>
<feature type="region of interest" description="Disordered" evidence="13">
    <location>
        <begin position="356"/>
        <end position="376"/>
    </location>
</feature>
<feature type="compositionally biased region" description="Low complexity" evidence="13">
    <location>
        <begin position="777"/>
        <end position="800"/>
    </location>
</feature>
<keyword evidence="6" id="KW-0479">Metal-binding</keyword>
<dbReference type="InterPro" id="IPR013083">
    <property type="entry name" value="Znf_RING/FYVE/PHD"/>
</dbReference>
<feature type="region of interest" description="Disordered" evidence="13">
    <location>
        <begin position="460"/>
        <end position="501"/>
    </location>
</feature>
<dbReference type="Proteomes" id="UP000077684">
    <property type="component" value="Unassembled WGS sequence"/>
</dbReference>
<dbReference type="PROSITE" id="PS50089">
    <property type="entry name" value="ZF_RING_2"/>
    <property type="match status" value="1"/>
</dbReference>
<proteinExistence type="predicted"/>
<reference evidence="15" key="2">
    <citation type="journal article" date="2019" name="IMA Fungus">
        <title>Genome sequencing and comparison of five Tilletia species to identify candidate genes for the detection of regulated species infecting wheat.</title>
        <authorList>
            <person name="Nguyen H.D.T."/>
            <person name="Sultana T."/>
            <person name="Kesanakurti P."/>
            <person name="Hambleton S."/>
        </authorList>
    </citation>
    <scope>NUCLEOTIDE SEQUENCE</scope>
    <source>
        <strain evidence="15">DAOMC 236426</strain>
    </source>
</reference>
<dbReference type="Gene3D" id="3.30.40.10">
    <property type="entry name" value="Zinc/RING finger domain, C3HC4 (zinc finger)"/>
    <property type="match status" value="1"/>
</dbReference>
<dbReference type="Pfam" id="PF13639">
    <property type="entry name" value="zf-RING_2"/>
    <property type="match status" value="1"/>
</dbReference>
<feature type="compositionally biased region" description="Low complexity" evidence="13">
    <location>
        <begin position="845"/>
        <end position="854"/>
    </location>
</feature>
<dbReference type="Gene3D" id="3.50.30.30">
    <property type="match status" value="1"/>
</dbReference>
<evidence type="ECO:0000256" key="4">
    <source>
        <dbReference type="ARBA" id="ARBA00022679"/>
    </source>
</evidence>
<keyword evidence="10" id="KW-1133">Transmembrane helix</keyword>
<evidence type="ECO:0000256" key="5">
    <source>
        <dbReference type="ARBA" id="ARBA00022692"/>
    </source>
</evidence>
<dbReference type="Pfam" id="PF02225">
    <property type="entry name" value="PA"/>
    <property type="match status" value="1"/>
</dbReference>
<feature type="domain" description="RING-type" evidence="14">
    <location>
        <begin position="719"/>
        <end position="761"/>
    </location>
</feature>
<feature type="region of interest" description="Disordered" evidence="13">
    <location>
        <begin position="776"/>
        <end position="854"/>
    </location>
</feature>
<feature type="compositionally biased region" description="Polar residues" evidence="13">
    <location>
        <begin position="64"/>
        <end position="73"/>
    </location>
</feature>
<feature type="compositionally biased region" description="Low complexity" evidence="13">
    <location>
        <begin position="638"/>
        <end position="664"/>
    </location>
</feature>
<evidence type="ECO:0000313" key="16">
    <source>
        <dbReference type="Proteomes" id="UP000077684"/>
    </source>
</evidence>
<feature type="compositionally biased region" description="Polar residues" evidence="13">
    <location>
        <begin position="684"/>
        <end position="694"/>
    </location>
</feature>
<keyword evidence="11" id="KW-0472">Membrane</keyword>
<sequence length="854" mass="90930">MESTSRESHGRERGSASRRSRRCAITAKAVKLLVLLVVFMAAAGCGHALAVDSAAAARLPPPTVQSAAPSGESSGVRAADGTPAPTPTPAPKTFRSHLSSSVISLLNVVLTDLAEIFSLSEAYASSSGFGWEPEDAVEYPQDDGSLDGGGNPVFNWEGSSLVVVRSQASYLTRPAAFGPRVQAEDGMKGMLLPIGMFYRPPVGHGGKKEDGGKEYNRACPYKGGPGWRDNTEDNEDETLSSSFWSWNAPAGEHEEEEEEEEEGISMSSAPGQDSQAAFTTAASADEATLSELRPPRHWIALIERGTCPFVAKVRVAQALGAIAVVVGDAPSPGWTPPPPILSQKRSRVLDDVAAADEKGQHGGEGGREGEDGKKEKEKESFWAWLKRVTGWDALCELLFGPPRHGKPVADEDDGADPGQSNKRLVTMFGGGDTSDIHIPATFVTRPSYLDLIRLIDEVEHEQQEPRQRRRRPHNGDEGDQDQDEDEDEDEGEGDSERTPRGLEVILERDELVWEWPLIDFAIFLLLLPSIMTLGTVLIHRVRLARQRAKDRAPEIFVANLPCYIWRGGGVPWEKVEGDPDAFDGAGKKRSTAGGTSNRAGIESAEAAEEEASLLGNSSNGGTLDPETGEADFDLEAAGGSSRGISSSKMRNSSSSDDDVGPSSGHEPGLPSSSSTAAAQKDDNNSTTSRKVSSRLSKAAASTSFDFLPAGRQYYGTVECAICLDDFADGDQVRILPCGHCFHRSEVDEWLTRMRKLCPVCKRDCTVAVPDWVQRNEVPSSSVRPSPSGSRSASAGVAAGRTLTSEGVDDVGGSGAPPPASSAVDVVSLAEALELDGQPSSRSRDGSGSTRGPAN</sequence>
<dbReference type="InterPro" id="IPR003137">
    <property type="entry name" value="PA_domain"/>
</dbReference>
<dbReference type="EMBL" id="LWDE02000940">
    <property type="protein sequence ID" value="KAE8243230.1"/>
    <property type="molecule type" value="Genomic_DNA"/>
</dbReference>
<keyword evidence="5" id="KW-0812">Transmembrane</keyword>
<dbReference type="GO" id="GO:0006511">
    <property type="term" value="P:ubiquitin-dependent protein catabolic process"/>
    <property type="evidence" value="ECO:0007669"/>
    <property type="project" value="TreeGrafter"/>
</dbReference>
<feature type="region of interest" description="Disordered" evidence="13">
    <location>
        <begin position="1"/>
        <end position="20"/>
    </location>
</feature>
<evidence type="ECO:0000256" key="2">
    <source>
        <dbReference type="ARBA" id="ARBA00004141"/>
    </source>
</evidence>
<evidence type="ECO:0000256" key="10">
    <source>
        <dbReference type="ARBA" id="ARBA00022989"/>
    </source>
</evidence>
<feature type="compositionally biased region" description="Acidic residues" evidence="13">
    <location>
        <begin position="253"/>
        <end position="263"/>
    </location>
</feature>
<evidence type="ECO:0000256" key="11">
    <source>
        <dbReference type="ARBA" id="ARBA00023136"/>
    </source>
</evidence>
<keyword evidence="16" id="KW-1185">Reference proteome</keyword>
<evidence type="ECO:0000256" key="1">
    <source>
        <dbReference type="ARBA" id="ARBA00000900"/>
    </source>
</evidence>
<evidence type="ECO:0000256" key="12">
    <source>
        <dbReference type="PROSITE-ProRule" id="PRU00175"/>
    </source>
</evidence>
<feature type="compositionally biased region" description="Polar residues" evidence="13">
    <location>
        <begin position="265"/>
        <end position="275"/>
    </location>
</feature>
<accession>A0A8X7SUS8</accession>
<dbReference type="AlphaFoldDB" id="A0A8X7SUS8"/>
<dbReference type="GO" id="GO:0061630">
    <property type="term" value="F:ubiquitin protein ligase activity"/>
    <property type="evidence" value="ECO:0007669"/>
    <property type="project" value="UniProtKB-EC"/>
</dbReference>
<dbReference type="GO" id="GO:0016020">
    <property type="term" value="C:membrane"/>
    <property type="evidence" value="ECO:0007669"/>
    <property type="project" value="UniProtKB-SubCell"/>
</dbReference>
<dbReference type="EC" id="2.3.2.27" evidence="3"/>
<gene>
    <name evidence="15" type="ORF">A4X06_0g6461</name>
</gene>
<dbReference type="PANTHER" id="PTHR45977">
    <property type="entry name" value="TARGET OF ERK KINASE MPK-1"/>
    <property type="match status" value="1"/>
</dbReference>
<feature type="region of interest" description="Disordered" evidence="13">
    <location>
        <begin position="61"/>
        <end position="93"/>
    </location>
</feature>
<dbReference type="GO" id="GO:0016567">
    <property type="term" value="P:protein ubiquitination"/>
    <property type="evidence" value="ECO:0007669"/>
    <property type="project" value="TreeGrafter"/>
</dbReference>
<dbReference type="GO" id="GO:0008270">
    <property type="term" value="F:zinc ion binding"/>
    <property type="evidence" value="ECO:0007669"/>
    <property type="project" value="UniProtKB-KW"/>
</dbReference>
<comment type="subcellular location">
    <subcellularLocation>
        <location evidence="2">Membrane</location>
        <topology evidence="2">Multi-pass membrane protein</topology>
    </subcellularLocation>
</comment>
<protein>
    <recommendedName>
        <fullName evidence="3">RING-type E3 ubiquitin transferase</fullName>
        <ecNumber evidence="3">2.3.2.27</ecNumber>
    </recommendedName>
</protein>
<comment type="catalytic activity">
    <reaction evidence="1">
        <text>S-ubiquitinyl-[E2 ubiquitin-conjugating enzyme]-L-cysteine + [acceptor protein]-L-lysine = [E2 ubiquitin-conjugating enzyme]-L-cysteine + N(6)-ubiquitinyl-[acceptor protein]-L-lysine.</text>
        <dbReference type="EC" id="2.3.2.27"/>
    </reaction>
</comment>
<dbReference type="SUPFAM" id="SSF52025">
    <property type="entry name" value="PA domain"/>
    <property type="match status" value="1"/>
</dbReference>
<evidence type="ECO:0000313" key="15">
    <source>
        <dbReference type="EMBL" id="KAE8243230.1"/>
    </source>
</evidence>
<reference evidence="15" key="1">
    <citation type="submission" date="2016-04" db="EMBL/GenBank/DDBJ databases">
        <authorList>
            <person name="Nguyen H.D."/>
            <person name="Samba Siva P."/>
            <person name="Cullis J."/>
            <person name="Levesque C.A."/>
            <person name="Hambleton S."/>
        </authorList>
    </citation>
    <scope>NUCLEOTIDE SEQUENCE</scope>
    <source>
        <strain evidence="15">DAOMC 236426</strain>
    </source>
</reference>
<keyword evidence="8" id="KW-0833">Ubl conjugation pathway</keyword>
<feature type="region of interest" description="Disordered" evidence="13">
    <location>
        <begin position="405"/>
        <end position="428"/>
    </location>
</feature>
<keyword evidence="9" id="KW-0862">Zinc</keyword>
<keyword evidence="7 12" id="KW-0863">Zinc-finger</keyword>
<dbReference type="SMART" id="SM00184">
    <property type="entry name" value="RING"/>
    <property type="match status" value="1"/>
</dbReference>
<feature type="region of interest" description="Disordered" evidence="13">
    <location>
        <begin position="221"/>
        <end position="289"/>
    </location>
</feature>
<evidence type="ECO:0000259" key="14">
    <source>
        <dbReference type="PROSITE" id="PS50089"/>
    </source>
</evidence>
<evidence type="ECO:0000256" key="13">
    <source>
        <dbReference type="SAM" id="MobiDB-lite"/>
    </source>
</evidence>
<dbReference type="SUPFAM" id="SSF57850">
    <property type="entry name" value="RING/U-box"/>
    <property type="match status" value="1"/>
</dbReference>
<dbReference type="FunFam" id="3.30.40.10:FF:000388">
    <property type="entry name" value="Putative RING zinc finger domain superfamily protein"/>
    <property type="match status" value="1"/>
</dbReference>
<feature type="compositionally biased region" description="Acidic residues" evidence="13">
    <location>
        <begin position="477"/>
        <end position="493"/>
    </location>
</feature>
<feature type="compositionally biased region" description="Basic and acidic residues" evidence="13">
    <location>
        <begin position="1"/>
        <end position="15"/>
    </location>
</feature>
<dbReference type="InterPro" id="IPR046450">
    <property type="entry name" value="PA_dom_sf"/>
</dbReference>
<organism evidence="15 16">
    <name type="scientific">Tilletia controversa</name>
    <name type="common">dwarf bunt fungus</name>
    <dbReference type="NCBI Taxonomy" id="13291"/>
    <lineage>
        <taxon>Eukaryota</taxon>
        <taxon>Fungi</taxon>
        <taxon>Dikarya</taxon>
        <taxon>Basidiomycota</taxon>
        <taxon>Ustilaginomycotina</taxon>
        <taxon>Exobasidiomycetes</taxon>
        <taxon>Tilletiales</taxon>
        <taxon>Tilletiaceae</taxon>
        <taxon>Tilletia</taxon>
    </lineage>
</organism>
<dbReference type="InterPro" id="IPR001841">
    <property type="entry name" value="Znf_RING"/>
</dbReference>
<evidence type="ECO:0000256" key="9">
    <source>
        <dbReference type="ARBA" id="ARBA00022833"/>
    </source>
</evidence>
<evidence type="ECO:0000256" key="3">
    <source>
        <dbReference type="ARBA" id="ARBA00012483"/>
    </source>
</evidence>
<name>A0A8X7SUS8_9BASI</name>
<comment type="caution">
    <text evidence="15">The sequence shown here is derived from an EMBL/GenBank/DDBJ whole genome shotgun (WGS) entry which is preliminary data.</text>
</comment>
<keyword evidence="4" id="KW-0808">Transferase</keyword>
<dbReference type="PANTHER" id="PTHR45977:SF4">
    <property type="entry name" value="RING-TYPE DOMAIN-CONTAINING PROTEIN"/>
    <property type="match status" value="1"/>
</dbReference>
<evidence type="ECO:0000256" key="6">
    <source>
        <dbReference type="ARBA" id="ARBA00022723"/>
    </source>
</evidence>